<dbReference type="InterPro" id="IPR027417">
    <property type="entry name" value="P-loop_NTPase"/>
</dbReference>
<evidence type="ECO:0000313" key="11">
    <source>
        <dbReference type="EMBL" id="SMP09436.1"/>
    </source>
</evidence>
<feature type="domain" description="HD Cas3-type" evidence="10">
    <location>
        <begin position="4"/>
        <end position="190"/>
    </location>
</feature>
<dbReference type="InterPro" id="IPR006474">
    <property type="entry name" value="Helicase_Cas3_CRISPR-ass_core"/>
</dbReference>
<dbReference type="GO" id="GO:0046872">
    <property type="term" value="F:metal ion binding"/>
    <property type="evidence" value="ECO:0007669"/>
    <property type="project" value="UniProtKB-KW"/>
</dbReference>
<keyword evidence="7" id="KW-0347">Helicase</keyword>
<evidence type="ECO:0000313" key="12">
    <source>
        <dbReference type="Proteomes" id="UP001157946"/>
    </source>
</evidence>
<dbReference type="GO" id="GO:0004519">
    <property type="term" value="F:endonuclease activity"/>
    <property type="evidence" value="ECO:0007669"/>
    <property type="project" value="UniProtKB-KW"/>
</dbReference>
<evidence type="ECO:0000256" key="5">
    <source>
        <dbReference type="ARBA" id="ARBA00022741"/>
    </source>
</evidence>
<dbReference type="PANTHER" id="PTHR47963:SF9">
    <property type="entry name" value="CRISPR-ASSOCIATED ENDONUCLEASE_HELICASE CAS3"/>
    <property type="match status" value="1"/>
</dbReference>
<dbReference type="Pfam" id="PF00270">
    <property type="entry name" value="DEAD"/>
    <property type="match status" value="1"/>
</dbReference>
<keyword evidence="9" id="KW-0051">Antiviral defense</keyword>
<dbReference type="GO" id="GO:0016787">
    <property type="term" value="F:hydrolase activity"/>
    <property type="evidence" value="ECO:0007669"/>
    <property type="project" value="UniProtKB-KW"/>
</dbReference>
<dbReference type="InterPro" id="IPR050547">
    <property type="entry name" value="DEAD_box_RNA_helicases"/>
</dbReference>
<evidence type="ECO:0000256" key="3">
    <source>
        <dbReference type="ARBA" id="ARBA00022722"/>
    </source>
</evidence>
<dbReference type="PROSITE" id="PS51643">
    <property type="entry name" value="HD_CAS3"/>
    <property type="match status" value="1"/>
</dbReference>
<evidence type="ECO:0000256" key="9">
    <source>
        <dbReference type="ARBA" id="ARBA00023118"/>
    </source>
</evidence>
<dbReference type="InterPro" id="IPR054712">
    <property type="entry name" value="Cas3-like_dom"/>
</dbReference>
<dbReference type="SUPFAM" id="SSF52540">
    <property type="entry name" value="P-loop containing nucleoside triphosphate hydrolases"/>
    <property type="match status" value="1"/>
</dbReference>
<keyword evidence="8" id="KW-0067">ATP-binding</keyword>
<dbReference type="EMBL" id="FXTU01000002">
    <property type="protein sequence ID" value="SMP09436.1"/>
    <property type="molecule type" value="Genomic_DNA"/>
</dbReference>
<keyword evidence="5" id="KW-0547">Nucleotide-binding</keyword>
<evidence type="ECO:0000256" key="1">
    <source>
        <dbReference type="ARBA" id="ARBA00006847"/>
    </source>
</evidence>
<dbReference type="NCBIfam" id="TIGR01587">
    <property type="entry name" value="cas3_core"/>
    <property type="match status" value="1"/>
</dbReference>
<evidence type="ECO:0000256" key="8">
    <source>
        <dbReference type="ARBA" id="ARBA00022840"/>
    </source>
</evidence>
<organism evidence="11 12">
    <name type="scientific">Laceyella tengchongensis</name>
    <dbReference type="NCBI Taxonomy" id="574699"/>
    <lineage>
        <taxon>Bacteria</taxon>
        <taxon>Bacillati</taxon>
        <taxon>Bacillota</taxon>
        <taxon>Bacilli</taxon>
        <taxon>Bacillales</taxon>
        <taxon>Thermoactinomycetaceae</taxon>
        <taxon>Laceyella</taxon>
    </lineage>
</organism>
<protein>
    <submittedName>
        <fullName evidence="11">CRISPR-associated endonuclease/helicase Cas3</fullName>
    </submittedName>
</protein>
<keyword evidence="4" id="KW-0479">Metal-binding</keyword>
<dbReference type="GO" id="GO:0003723">
    <property type="term" value="F:RNA binding"/>
    <property type="evidence" value="ECO:0007669"/>
    <property type="project" value="TreeGrafter"/>
</dbReference>
<keyword evidence="6" id="KW-0378">Hydrolase</keyword>
<dbReference type="InterPro" id="IPR014001">
    <property type="entry name" value="Helicase_ATP-bd"/>
</dbReference>
<dbReference type="Gene3D" id="1.10.3210.30">
    <property type="match status" value="1"/>
</dbReference>
<dbReference type="NCBIfam" id="TIGR01596">
    <property type="entry name" value="cas3_HD"/>
    <property type="match status" value="1"/>
</dbReference>
<dbReference type="Pfam" id="PF22590">
    <property type="entry name" value="Cas3-like_C_2"/>
    <property type="match status" value="1"/>
</dbReference>
<accession>A0AA46AE06</accession>
<dbReference type="Gene3D" id="3.40.50.300">
    <property type="entry name" value="P-loop containing nucleotide triphosphate hydrolases"/>
    <property type="match status" value="2"/>
</dbReference>
<keyword evidence="11" id="KW-0255">Endonuclease</keyword>
<dbReference type="GO" id="GO:0003724">
    <property type="term" value="F:RNA helicase activity"/>
    <property type="evidence" value="ECO:0007669"/>
    <property type="project" value="TreeGrafter"/>
</dbReference>
<evidence type="ECO:0000256" key="6">
    <source>
        <dbReference type="ARBA" id="ARBA00022801"/>
    </source>
</evidence>
<dbReference type="Proteomes" id="UP001157946">
    <property type="component" value="Unassembled WGS sequence"/>
</dbReference>
<comment type="caution">
    <text evidence="11">The sequence shown here is derived from an EMBL/GenBank/DDBJ whole genome shotgun (WGS) entry which is preliminary data.</text>
</comment>
<dbReference type="GO" id="GO:0005524">
    <property type="term" value="F:ATP binding"/>
    <property type="evidence" value="ECO:0007669"/>
    <property type="project" value="UniProtKB-KW"/>
</dbReference>
<dbReference type="AlphaFoldDB" id="A0AA46AE06"/>
<dbReference type="InterPro" id="IPR011545">
    <property type="entry name" value="DEAD/DEAH_box_helicase_dom"/>
</dbReference>
<sequence>MYAKSQPVETIMEHTQALLTNYDVLREKYPDLLTDRQRLLLKIAVQYHDAGKVYSRFQNMIRKQLGLSLLPCSVDHDIPHNFLSPLFVPIKKLRKEVGLSVEEERVLLQAIAYHHERNKDIRQLKDAILEVINQDLHPNMKDIQSCLDMPLPERLSTLQLAKVNKQIDYRDANYLDYVLIKGLLLRLDHAASAHEPIELHSSYDVSEYVNSYLKEKEGLRPLQVFTQENQDRNLVLIGQTGMGKTEAALLWLGKGKGFFTLPLRVSLNALYERTKDVKKIAYVDANQRPIAGLLHSNALDFLFKNQEDSEENEQSLHDLEQSYQQSRLLSRKLTFSTIDQILTFPFYFKGHEKWLATLSYSKLVIDEIQAYSPRIAAVLLKGIQRIHQLGGKFLIMTATMPTFFLEKMNEMGLSLGGDYLYETFTNDLIRHRISVEENSLLDAVEDIVDKGKRKKVLVICNTVKQSIKMYEALKDQGVSSHLLHSQFTLGDRAALEKKILTFAPNDCMRNQESGIWITTQVVEASIDVDFDVLYTELSVLDSLFQRMGRCYRSRSYSGLEANVYVYTQNVSGIGANAVYHPELFQLSKEFLLPYHGQFLSEEEKVNLVAEMYKTERLQQTAYYREFEKALKILEHPPANEIGRNEAHQIMREVDRVQVIPRQKCDELWPQFEKYDELKRLEYQARKQKDWDRLKKYKVEKRQIYFEIEQQVISIPRYLAKNKVSPLPSNIRHLYMYDCQYDFDSSRVTGKGVVYDEYDPFL</sequence>
<dbReference type="GO" id="GO:0051607">
    <property type="term" value="P:defense response to virus"/>
    <property type="evidence" value="ECO:0007669"/>
    <property type="project" value="UniProtKB-KW"/>
</dbReference>
<evidence type="ECO:0000256" key="4">
    <source>
        <dbReference type="ARBA" id="ARBA00022723"/>
    </source>
</evidence>
<dbReference type="PANTHER" id="PTHR47963">
    <property type="entry name" value="DEAD-BOX ATP-DEPENDENT RNA HELICASE 47, MITOCHONDRIAL"/>
    <property type="match status" value="1"/>
</dbReference>
<name>A0AA46AE06_9BACL</name>
<keyword evidence="3" id="KW-0540">Nuclease</keyword>
<evidence type="ECO:0000256" key="2">
    <source>
        <dbReference type="ARBA" id="ARBA00009046"/>
    </source>
</evidence>
<dbReference type="InterPro" id="IPR006483">
    <property type="entry name" value="CRISPR-assoc_Cas3_HD"/>
</dbReference>
<keyword evidence="12" id="KW-1185">Reference proteome</keyword>
<dbReference type="SMART" id="SM00487">
    <property type="entry name" value="DEXDc"/>
    <property type="match status" value="1"/>
</dbReference>
<proteinExistence type="inferred from homology"/>
<gene>
    <name evidence="11" type="ORF">SAMN06265361_10297</name>
</gene>
<evidence type="ECO:0000259" key="10">
    <source>
        <dbReference type="PROSITE" id="PS51643"/>
    </source>
</evidence>
<comment type="similarity">
    <text evidence="2">In the central section; belongs to the CRISPR-associated helicase Cas3 family.</text>
</comment>
<evidence type="ECO:0000256" key="7">
    <source>
        <dbReference type="ARBA" id="ARBA00022806"/>
    </source>
</evidence>
<comment type="similarity">
    <text evidence="1">In the N-terminal section; belongs to the CRISPR-associated nuclease Cas3-HD family.</text>
</comment>
<dbReference type="RefSeq" id="WP_284724024.1">
    <property type="nucleotide sequence ID" value="NZ_FXTU01000002.1"/>
</dbReference>
<dbReference type="InterPro" id="IPR038257">
    <property type="entry name" value="CRISPR-assoc_Cas3_HD_sf"/>
</dbReference>
<reference evidence="11" key="1">
    <citation type="submission" date="2017-05" db="EMBL/GenBank/DDBJ databases">
        <authorList>
            <person name="Varghese N."/>
            <person name="Submissions S."/>
        </authorList>
    </citation>
    <scope>NUCLEOTIDE SEQUENCE</scope>
    <source>
        <strain evidence="11">DSM 45262</strain>
    </source>
</reference>
<dbReference type="CDD" id="cd09641">
    <property type="entry name" value="Cas3''_I"/>
    <property type="match status" value="1"/>
</dbReference>